<evidence type="ECO:0008006" key="3">
    <source>
        <dbReference type="Google" id="ProtNLM"/>
    </source>
</evidence>
<evidence type="ECO:0000313" key="2">
    <source>
        <dbReference type="Proteomes" id="UP001454036"/>
    </source>
</evidence>
<organism evidence="1 2">
    <name type="scientific">Lithospermum erythrorhizon</name>
    <name type="common">Purple gromwell</name>
    <name type="synonym">Lithospermum officinale var. erythrorhizon</name>
    <dbReference type="NCBI Taxonomy" id="34254"/>
    <lineage>
        <taxon>Eukaryota</taxon>
        <taxon>Viridiplantae</taxon>
        <taxon>Streptophyta</taxon>
        <taxon>Embryophyta</taxon>
        <taxon>Tracheophyta</taxon>
        <taxon>Spermatophyta</taxon>
        <taxon>Magnoliopsida</taxon>
        <taxon>eudicotyledons</taxon>
        <taxon>Gunneridae</taxon>
        <taxon>Pentapetalae</taxon>
        <taxon>asterids</taxon>
        <taxon>lamiids</taxon>
        <taxon>Boraginales</taxon>
        <taxon>Boraginaceae</taxon>
        <taxon>Boraginoideae</taxon>
        <taxon>Lithospermeae</taxon>
        <taxon>Lithospermum</taxon>
    </lineage>
</organism>
<dbReference type="Proteomes" id="UP001454036">
    <property type="component" value="Unassembled WGS sequence"/>
</dbReference>
<keyword evidence="2" id="KW-1185">Reference proteome</keyword>
<dbReference type="Pfam" id="PF14223">
    <property type="entry name" value="Retrotran_gag_2"/>
    <property type="match status" value="1"/>
</dbReference>
<dbReference type="EMBL" id="BAABME010017927">
    <property type="protein sequence ID" value="GAA0151917.1"/>
    <property type="molecule type" value="Genomic_DNA"/>
</dbReference>
<dbReference type="AlphaFoldDB" id="A0AAV3PPM2"/>
<comment type="caution">
    <text evidence="1">The sequence shown here is derived from an EMBL/GenBank/DDBJ whole genome shotgun (WGS) entry which is preliminary data.</text>
</comment>
<dbReference type="PANTHER" id="PTHR37610:SF40">
    <property type="entry name" value="OS01G0909600 PROTEIN"/>
    <property type="match status" value="1"/>
</dbReference>
<sequence>MKVALEARDKFGFVNGEIEAPSVEDVTYKEWRKVNSTLISWILNALSSEIGRGYMFIENAKDLWNELKDQFGAKSGFRRKENKSHLKYTHCGKVGHVKAGCFKLVGFLEWWGNTKGSNQVNKPRNINVNHVCYQEDVGTPLEQTDEVINFANYEEFADLVSLPYDGSQDQPALDDSTNNDDVVHDTSIVPSNSPLAPLRHQAELESLSLGLMTMLLLLCQTV</sequence>
<gene>
    <name evidence="1" type="ORF">LIER_37384</name>
</gene>
<name>A0AAV3PPM2_LITER</name>
<proteinExistence type="predicted"/>
<accession>A0AAV3PPM2</accession>
<evidence type="ECO:0000313" key="1">
    <source>
        <dbReference type="EMBL" id="GAA0151917.1"/>
    </source>
</evidence>
<protein>
    <recommendedName>
        <fullName evidence="3">Retrotransposon Copia-like N-terminal domain-containing protein</fullName>
    </recommendedName>
</protein>
<dbReference type="PANTHER" id="PTHR37610">
    <property type="entry name" value="CCHC-TYPE DOMAIN-CONTAINING PROTEIN"/>
    <property type="match status" value="1"/>
</dbReference>
<reference evidence="1 2" key="1">
    <citation type="submission" date="2024-01" db="EMBL/GenBank/DDBJ databases">
        <title>The complete chloroplast genome sequence of Lithospermum erythrorhizon: insights into the phylogenetic relationship among Boraginaceae species and the maternal lineages of purple gromwells.</title>
        <authorList>
            <person name="Okada T."/>
            <person name="Watanabe K."/>
        </authorList>
    </citation>
    <scope>NUCLEOTIDE SEQUENCE [LARGE SCALE GENOMIC DNA]</scope>
</reference>